<evidence type="ECO:0000313" key="2">
    <source>
        <dbReference type="EMBL" id="ANM69590.1"/>
    </source>
</evidence>
<dbReference type="InParanoid" id="A0A1P8BDE3"/>
<dbReference type="Proteomes" id="UP000006548">
    <property type="component" value="Chromosome 5"/>
</dbReference>
<name>A0A1P8BDE3_ARATH</name>
<reference evidence="2 3" key="1">
    <citation type="journal article" date="2000" name="Nature">
        <title>Sequence and analysis of chromosome 5 of the plant Arabidopsis thaliana.</title>
        <authorList>
            <consortium name="Kazusa DNA Research Institute"/>
            <consortium name="Cold Spring Harbor and Washington University in St Louis Sequencing Consortium"/>
            <consortium name="European Union Arabidopsis Genome Sequencing Consortium"/>
            <person name="Tabata S."/>
            <person name="Kaneko T."/>
            <person name="Nakamura Y."/>
            <person name="Kotani H."/>
            <person name="Kato T."/>
            <person name="Asamizu E."/>
            <person name="Miyajima N."/>
            <person name="Sasamoto S."/>
            <person name="Kimura T."/>
            <person name="Hosouchi T."/>
            <person name="Kawashima K."/>
            <person name="Kohara M."/>
            <person name="Matsumoto M."/>
            <person name="Matsuno A."/>
            <person name="Muraki A."/>
            <person name="Nakayama S."/>
            <person name="Nakazaki N."/>
            <person name="Naruo K."/>
            <person name="Okumura S."/>
            <person name="Shinpo S."/>
            <person name="Takeuchi C."/>
            <person name="Wada T."/>
            <person name="Watanabe A."/>
            <person name="Yamada M."/>
            <person name="Yasuda M."/>
            <person name="Sato S."/>
            <person name="de la Bastide M."/>
            <person name="Huang E."/>
            <person name="Spiegel L."/>
            <person name="Gnoj L."/>
            <person name="O'Shaughnessy A."/>
            <person name="Preston R."/>
            <person name="Habermann K."/>
            <person name="Murray J."/>
            <person name="Johnson D."/>
            <person name="Rohlfing T."/>
            <person name="Nelson J."/>
            <person name="Stoneking T."/>
            <person name="Pepin K."/>
            <person name="Spieth J."/>
            <person name="Sekhon M."/>
            <person name="Armstrong J."/>
            <person name="Becker M."/>
            <person name="Belter E."/>
            <person name="Cordum H."/>
            <person name="Cordes M."/>
            <person name="Courtney L."/>
            <person name="Courtney W."/>
            <person name="Dante M."/>
            <person name="Du H."/>
            <person name="Edwards J."/>
            <person name="Fryman J."/>
            <person name="Haakensen B."/>
            <person name="Lamar E."/>
            <person name="Latreille P."/>
            <person name="Leonard S."/>
            <person name="Meyer R."/>
            <person name="Mulvaney E."/>
            <person name="Ozersky P."/>
            <person name="Riley A."/>
            <person name="Strowmatt C."/>
            <person name="Wagner-McPherson C."/>
            <person name="Wollam A."/>
            <person name="Yoakum M."/>
            <person name="Bell M."/>
            <person name="Dedhia N."/>
            <person name="Parnell L."/>
            <person name="Shah R."/>
            <person name="Rodriguez M."/>
            <person name="See L.H."/>
            <person name="Vil D."/>
            <person name="Baker J."/>
            <person name="Kirchoff K."/>
            <person name="Toth K."/>
            <person name="King L."/>
            <person name="Bahret A."/>
            <person name="Miller B."/>
            <person name="Marra M."/>
            <person name="Martienssen R."/>
            <person name="McCombie W.R."/>
            <person name="Wilson R.K."/>
            <person name="Murphy G."/>
            <person name="Bancroft I."/>
            <person name="Volckaert G."/>
            <person name="Wambutt R."/>
            <person name="Dusterhoft A."/>
            <person name="Stiekema W."/>
            <person name="Pohl T."/>
            <person name="Entian K.D."/>
            <person name="Terryn N."/>
            <person name="Hartley N."/>
            <person name="Bent E."/>
            <person name="Johnson S."/>
            <person name="Langham S.A."/>
            <person name="McCullagh B."/>
            <person name="Robben J."/>
            <person name="Grymonprez B."/>
            <person name="Zimmermann W."/>
            <person name="Ramsperger U."/>
            <person name="Wedler H."/>
            <person name="Balke K."/>
            <person name="Wedler E."/>
            <person name="Peters S."/>
            <person name="van Staveren M."/>
            <person name="Dirkse W."/>
            <person name="Mooijman P."/>
            <person name="Lankhorst R.K."/>
            <person name="Weitzenegger T."/>
            <person name="Bothe G."/>
            <person name="Rose M."/>
            <person name="Hauf J."/>
            <person name="Berneiser S."/>
            <person name="Hempel S."/>
            <person name="Feldpausch M."/>
            <person name="Lamberth S."/>
            <person name="Villarroel R."/>
            <person name="Gielen J."/>
            <person name="Ardiles W."/>
            <person name="Bents O."/>
            <person name="Lemcke K."/>
            <person name="Kolesov G."/>
            <person name="Mayer K."/>
            <person name="Rudd S."/>
            <person name="Schoof H."/>
            <person name="Schueller C."/>
            <person name="Zaccaria P."/>
            <person name="Mewes H.W."/>
            <person name="Bevan M."/>
            <person name="Fransz P."/>
        </authorList>
    </citation>
    <scope>NUCLEOTIDE SEQUENCE [LARGE SCALE GENOMIC DNA]</scope>
    <source>
        <strain evidence="3">cv. Columbia</strain>
    </source>
</reference>
<dbReference type="AlphaFoldDB" id="A0A1P8BDE3"/>
<protein>
    <submittedName>
        <fullName evidence="2">Uncharacterized protein</fullName>
    </submittedName>
</protein>
<dbReference type="EMBL" id="CP002688">
    <property type="protein sequence ID" value="ANM69590.1"/>
    <property type="molecule type" value="Genomic_DNA"/>
</dbReference>
<dbReference type="KEGG" id="ath:AT5G22505"/>
<evidence type="ECO:0000313" key="3">
    <source>
        <dbReference type="Proteomes" id="UP000006548"/>
    </source>
</evidence>
<reference evidence="3" key="2">
    <citation type="journal article" date="2017" name="Plant J.">
        <title>Araport11: a complete reannotation of the Arabidopsis thaliana reference genome.</title>
        <authorList>
            <person name="Cheng C.Y."/>
            <person name="Krishnakumar V."/>
            <person name="Chan A.P."/>
            <person name="Thibaud-Nissen F."/>
            <person name="Schobel S."/>
            <person name="Town C.D."/>
        </authorList>
    </citation>
    <scope>GENOME REANNOTATION</scope>
    <source>
        <strain evidence="3">cv. Columbia</strain>
    </source>
</reference>
<gene>
    <name evidence="1 2" type="ordered locus">At5g22505</name>
</gene>
<keyword evidence="3" id="KW-1185">Reference proteome</keyword>
<accession>A0A1P8BDE3</accession>
<sequence>MDLGSNSNDPSNSLIFSFLFIRSLSVLTCDTKMLKGLTRSKTEFESARKHLSLPLPYATITLSNVLHIQ</sequence>
<dbReference type="GeneID" id="28721184"/>
<proteinExistence type="predicted"/>
<dbReference type="ExpressionAtlas" id="A0A1P8BDE3">
    <property type="expression patterns" value="baseline and differential"/>
</dbReference>
<organism evidence="2 3">
    <name type="scientific">Arabidopsis thaliana</name>
    <name type="common">Mouse-ear cress</name>
    <dbReference type="NCBI Taxonomy" id="3702"/>
    <lineage>
        <taxon>Eukaryota</taxon>
        <taxon>Viridiplantae</taxon>
        <taxon>Streptophyta</taxon>
        <taxon>Embryophyta</taxon>
        <taxon>Tracheophyta</taxon>
        <taxon>Spermatophyta</taxon>
        <taxon>Magnoliopsida</taxon>
        <taxon>eudicotyledons</taxon>
        <taxon>Gunneridae</taxon>
        <taxon>Pentapetalae</taxon>
        <taxon>rosids</taxon>
        <taxon>malvids</taxon>
        <taxon>Brassicales</taxon>
        <taxon>Brassicaceae</taxon>
        <taxon>Camelineae</taxon>
        <taxon>Arabidopsis</taxon>
    </lineage>
</organism>
<dbReference type="RefSeq" id="NP_001331257.1">
    <property type="nucleotide sequence ID" value="NM_001343738.1"/>
</dbReference>
<dbReference type="Araport" id="AT5G22505"/>
<evidence type="ECO:0000313" key="1">
    <source>
        <dbReference type="Araport" id="AT5G22505"/>
    </source>
</evidence>
<dbReference type="TAIR" id="AT5G22505"/>